<gene>
    <name evidence="4" type="ORF">SAMN04488524_2376</name>
</gene>
<evidence type="ECO:0000259" key="3">
    <source>
        <dbReference type="Pfam" id="PF13559"/>
    </source>
</evidence>
<evidence type="ECO:0000313" key="4">
    <source>
        <dbReference type="EMBL" id="SMC72579.1"/>
    </source>
</evidence>
<dbReference type="PROSITE" id="PS51257">
    <property type="entry name" value="PROKAR_LIPOPROTEIN"/>
    <property type="match status" value="1"/>
</dbReference>
<dbReference type="RefSeq" id="WP_084238736.1">
    <property type="nucleotide sequence ID" value="NZ_FWXT01000001.1"/>
</dbReference>
<keyword evidence="5" id="KW-1185">Reference proteome</keyword>
<organism evidence="4 5">
    <name type="scientific">Pedobacter africanus</name>
    <dbReference type="NCBI Taxonomy" id="151894"/>
    <lineage>
        <taxon>Bacteria</taxon>
        <taxon>Pseudomonadati</taxon>
        <taxon>Bacteroidota</taxon>
        <taxon>Sphingobacteriia</taxon>
        <taxon>Sphingobacteriales</taxon>
        <taxon>Sphingobacteriaceae</taxon>
        <taxon>Pedobacter</taxon>
    </lineage>
</organism>
<evidence type="ECO:0000256" key="2">
    <source>
        <dbReference type="SAM" id="SignalP"/>
    </source>
</evidence>
<dbReference type="OrthoDB" id="5491447at2"/>
<evidence type="ECO:0000256" key="1">
    <source>
        <dbReference type="SAM" id="Phobius"/>
    </source>
</evidence>
<evidence type="ECO:0000313" key="5">
    <source>
        <dbReference type="Proteomes" id="UP000192756"/>
    </source>
</evidence>
<keyword evidence="1" id="KW-1133">Transmembrane helix</keyword>
<dbReference type="AlphaFoldDB" id="A0A1W2BI07"/>
<dbReference type="EMBL" id="FWXT01000001">
    <property type="protein sequence ID" value="SMC72579.1"/>
    <property type="molecule type" value="Genomic_DNA"/>
</dbReference>
<feature type="transmembrane region" description="Helical" evidence="1">
    <location>
        <begin position="98"/>
        <end position="118"/>
    </location>
</feature>
<accession>A0A1W2BI07</accession>
<keyword evidence="1" id="KW-0812">Transmembrane</keyword>
<dbReference type="STRING" id="151894.SAMN04488524_2376"/>
<keyword evidence="2" id="KW-0732">Signal</keyword>
<keyword evidence="1" id="KW-0472">Membrane</keyword>
<feature type="chain" id="PRO_5012303382" description="Protein-glutamine gamma-glutamyltransferase-like C-terminal domain-containing protein" evidence="2">
    <location>
        <begin position="23"/>
        <end position="241"/>
    </location>
</feature>
<reference evidence="5" key="1">
    <citation type="submission" date="2017-04" db="EMBL/GenBank/DDBJ databases">
        <authorList>
            <person name="Varghese N."/>
            <person name="Submissions S."/>
        </authorList>
    </citation>
    <scope>NUCLEOTIDE SEQUENCE [LARGE SCALE GENOMIC DNA]</scope>
    <source>
        <strain evidence="5">DSM 12126</strain>
    </source>
</reference>
<name>A0A1W2BI07_9SPHI</name>
<sequence>MYRALVLLVLLGISAACFPAAAQALAPGKEALIKNDSTRLELRNFDQQKIQQYKAEKEFLYEEAARIDLSYWERFWRWFWGLFDGVVSNEYSGGVLKYLVMLLAAGLIVFAVIKFAGLDLKIFAGKAKAVDVPYSESPDNIHEINFNEEIDKAVAAANYRLAVRLFYLKSLKLLNDRALIDWQPEKTNQNYISELTDPDKKKVFTALTMQFEYIWYGEFFIDREHFIEVKDNFERFNLAAR</sequence>
<feature type="domain" description="Protein-glutamine gamma-glutamyltransferase-like C-terminal" evidence="3">
    <location>
        <begin position="167"/>
        <end position="226"/>
    </location>
</feature>
<proteinExistence type="predicted"/>
<dbReference type="InterPro" id="IPR025403">
    <property type="entry name" value="TgpA-like_C"/>
</dbReference>
<dbReference type="Proteomes" id="UP000192756">
    <property type="component" value="Unassembled WGS sequence"/>
</dbReference>
<feature type="signal peptide" evidence="2">
    <location>
        <begin position="1"/>
        <end position="22"/>
    </location>
</feature>
<dbReference type="Pfam" id="PF13559">
    <property type="entry name" value="DUF4129"/>
    <property type="match status" value="1"/>
</dbReference>
<protein>
    <recommendedName>
        <fullName evidence="3">Protein-glutamine gamma-glutamyltransferase-like C-terminal domain-containing protein</fullName>
    </recommendedName>
</protein>